<evidence type="ECO:0000256" key="4">
    <source>
        <dbReference type="ARBA" id="ARBA00022989"/>
    </source>
</evidence>
<evidence type="ECO:0000256" key="1">
    <source>
        <dbReference type="ARBA" id="ARBA00005500"/>
    </source>
</evidence>
<accession>A0A225B5J2</accession>
<feature type="compositionally biased region" description="Polar residues" evidence="7">
    <location>
        <begin position="1"/>
        <end position="10"/>
    </location>
</feature>
<comment type="caution">
    <text evidence="8">The sequence shown here is derived from an EMBL/GenBank/DDBJ whole genome shotgun (WGS) entry which is preliminary data.</text>
</comment>
<dbReference type="GO" id="GO:0005789">
    <property type="term" value="C:endoplasmic reticulum membrane"/>
    <property type="evidence" value="ECO:0007669"/>
    <property type="project" value="UniProtKB-SubCell"/>
</dbReference>
<sequence>MPIFYQAQTPRQKKANEKFAKNEAAKRGKSQTAVKKNPKQKPTVSTGWIVLLAFVVCGGLVFELLKVVPEIWSAIVSVFRR</sequence>
<dbReference type="Proteomes" id="UP000214365">
    <property type="component" value="Unassembled WGS sequence"/>
</dbReference>
<evidence type="ECO:0000313" key="8">
    <source>
        <dbReference type="EMBL" id="OKL61187.1"/>
    </source>
</evidence>
<evidence type="ECO:0000256" key="3">
    <source>
        <dbReference type="ARBA" id="ARBA00022824"/>
    </source>
</evidence>
<comment type="function">
    <text evidence="6">Interacts with target proteins during translocation into the lumen of the endoplasmic reticulum. Protects unfolded target proteins against degradation and facilitate correct glycosylation.</text>
</comment>
<gene>
    <name evidence="8" type="ORF">UA08_03939</name>
</gene>
<reference evidence="8 9" key="1">
    <citation type="submission" date="2015-06" db="EMBL/GenBank/DDBJ databases">
        <title>Talaromyces atroroseus IBT 11181 draft genome.</title>
        <authorList>
            <person name="Rasmussen K.B."/>
            <person name="Rasmussen S."/>
            <person name="Petersen B."/>
            <person name="Sicheritz-Ponten T."/>
            <person name="Mortensen U.H."/>
            <person name="Thrane U."/>
        </authorList>
    </citation>
    <scope>NUCLEOTIDE SEQUENCE [LARGE SCALE GENOMIC DNA]</scope>
    <source>
        <strain evidence="8 9">IBT 11181</strain>
    </source>
</reference>
<protein>
    <recommendedName>
        <fullName evidence="6">Stress-associated endoplasmic reticulum protein</fullName>
    </recommendedName>
</protein>
<organism evidence="8 9">
    <name type="scientific">Talaromyces atroroseus</name>
    <dbReference type="NCBI Taxonomy" id="1441469"/>
    <lineage>
        <taxon>Eukaryota</taxon>
        <taxon>Fungi</taxon>
        <taxon>Dikarya</taxon>
        <taxon>Ascomycota</taxon>
        <taxon>Pezizomycotina</taxon>
        <taxon>Eurotiomycetes</taxon>
        <taxon>Eurotiomycetidae</taxon>
        <taxon>Eurotiales</taxon>
        <taxon>Trichocomaceae</taxon>
        <taxon>Talaromyces</taxon>
        <taxon>Talaromyces sect. Trachyspermi</taxon>
    </lineage>
</organism>
<name>A0A225B5J2_TALAT</name>
<dbReference type="AlphaFoldDB" id="A0A225B5J2"/>
<dbReference type="OrthoDB" id="16679at2759"/>
<keyword evidence="2 6" id="KW-0812">Transmembrane</keyword>
<feature type="compositionally biased region" description="Polar residues" evidence="7">
    <location>
        <begin position="30"/>
        <end position="41"/>
    </location>
</feature>
<dbReference type="EMBL" id="LFMY01000004">
    <property type="protein sequence ID" value="OKL61187.1"/>
    <property type="molecule type" value="Genomic_DNA"/>
</dbReference>
<feature type="region of interest" description="Disordered" evidence="7">
    <location>
        <begin position="1"/>
        <end position="41"/>
    </location>
</feature>
<feature type="compositionally biased region" description="Basic and acidic residues" evidence="7">
    <location>
        <begin position="14"/>
        <end position="26"/>
    </location>
</feature>
<evidence type="ECO:0000256" key="7">
    <source>
        <dbReference type="SAM" id="MobiDB-lite"/>
    </source>
</evidence>
<evidence type="ECO:0000256" key="5">
    <source>
        <dbReference type="ARBA" id="ARBA00023136"/>
    </source>
</evidence>
<dbReference type="Pfam" id="PF06624">
    <property type="entry name" value="RAMP4"/>
    <property type="match status" value="1"/>
</dbReference>
<dbReference type="GeneID" id="31003694"/>
<comment type="similarity">
    <text evidence="1 6">Belongs to the RAMP4 family.</text>
</comment>
<keyword evidence="9" id="KW-1185">Reference proteome</keyword>
<comment type="subcellular location">
    <subcellularLocation>
        <location evidence="6">Membrane</location>
        <topology evidence="6">Single-pass membrane protein</topology>
    </subcellularLocation>
    <subcellularLocation>
        <location evidence="6">Endoplasmic reticulum membrane</location>
        <topology evidence="6">Single-pass membrane protein</topology>
    </subcellularLocation>
</comment>
<keyword evidence="5 6" id="KW-0472">Membrane</keyword>
<keyword evidence="3 6" id="KW-0256">Endoplasmic reticulum</keyword>
<dbReference type="RefSeq" id="XP_020121308.1">
    <property type="nucleotide sequence ID" value="XM_020266294.1"/>
</dbReference>
<keyword evidence="4 6" id="KW-1133">Transmembrane helix</keyword>
<evidence type="ECO:0000256" key="2">
    <source>
        <dbReference type="ARBA" id="ARBA00022692"/>
    </source>
</evidence>
<evidence type="ECO:0000256" key="6">
    <source>
        <dbReference type="RuleBase" id="RU364120"/>
    </source>
</evidence>
<dbReference type="InterPro" id="IPR010580">
    <property type="entry name" value="ER_stress-assoc"/>
</dbReference>
<proteinExistence type="inferred from homology"/>
<feature type="transmembrane region" description="Helical" evidence="6">
    <location>
        <begin position="46"/>
        <end position="65"/>
    </location>
</feature>
<evidence type="ECO:0000313" key="9">
    <source>
        <dbReference type="Proteomes" id="UP000214365"/>
    </source>
</evidence>